<dbReference type="SUPFAM" id="SSF46785">
    <property type="entry name" value="Winged helix' DNA-binding domain"/>
    <property type="match status" value="1"/>
</dbReference>
<dbReference type="Gene3D" id="1.10.10.10">
    <property type="entry name" value="Winged helix-like DNA-binding domain superfamily/Winged helix DNA-binding domain"/>
    <property type="match status" value="1"/>
</dbReference>
<name>A0A0R1XA31_9LACO</name>
<evidence type="ECO:0000256" key="4">
    <source>
        <dbReference type="ARBA" id="ARBA00023163"/>
    </source>
</evidence>
<dbReference type="Proteomes" id="UP000050949">
    <property type="component" value="Unassembled WGS sequence"/>
</dbReference>
<sequence length="302" mass="33196">MEVIMADFAYQVFTEVVQQKTFVAAAARLNVTPSAVSHSIAQLEATLGFPLFIRHRTGVELTPDGATILPVIQDILNKEAQLQQVADSIQGLNSGLVRLGAFSSVCINWLPGIIQNFKKRYPQVEVEIWQGTFPEIAQQVRLGSIDIGFSTLPVEENVQVEPVAADTIRCVTPTDFQPANGEFVTGADIAHQRFILQQADYDGDTKKALDRYNVTPNSLAYSIDDQSILSMVESGLGFGILPDLALQKLVGNVNVFPFSETFRRTICVLTRKETPAPSTKNFLTAIHTYLVGAYGQDYLGRD</sequence>
<comment type="similarity">
    <text evidence="1">Belongs to the LysR transcriptional regulatory family.</text>
</comment>
<comment type="caution">
    <text evidence="6">The sequence shown here is derived from an EMBL/GenBank/DDBJ whole genome shotgun (WGS) entry which is preliminary data.</text>
</comment>
<dbReference type="FunFam" id="1.10.10.10:FF:000001">
    <property type="entry name" value="LysR family transcriptional regulator"/>
    <property type="match status" value="1"/>
</dbReference>
<dbReference type="Pfam" id="PF03466">
    <property type="entry name" value="LysR_substrate"/>
    <property type="match status" value="1"/>
</dbReference>
<dbReference type="CDD" id="cd05466">
    <property type="entry name" value="PBP2_LTTR_substrate"/>
    <property type="match status" value="1"/>
</dbReference>
<dbReference type="SUPFAM" id="SSF53850">
    <property type="entry name" value="Periplasmic binding protein-like II"/>
    <property type="match status" value="1"/>
</dbReference>
<evidence type="ECO:0000313" key="7">
    <source>
        <dbReference type="Proteomes" id="UP000050949"/>
    </source>
</evidence>
<dbReference type="PANTHER" id="PTHR30419">
    <property type="entry name" value="HTH-TYPE TRANSCRIPTIONAL REGULATOR YBHD"/>
    <property type="match status" value="1"/>
</dbReference>
<evidence type="ECO:0000256" key="1">
    <source>
        <dbReference type="ARBA" id="ARBA00009437"/>
    </source>
</evidence>
<dbReference type="InterPro" id="IPR036388">
    <property type="entry name" value="WH-like_DNA-bd_sf"/>
</dbReference>
<dbReference type="GO" id="GO:0005829">
    <property type="term" value="C:cytosol"/>
    <property type="evidence" value="ECO:0007669"/>
    <property type="project" value="TreeGrafter"/>
</dbReference>
<keyword evidence="3" id="KW-0238">DNA-binding</keyword>
<dbReference type="AlphaFoldDB" id="A0A0R1XA31"/>
<dbReference type="InterPro" id="IPR005119">
    <property type="entry name" value="LysR_subst-bd"/>
</dbReference>
<dbReference type="GO" id="GO:0003700">
    <property type="term" value="F:DNA-binding transcription factor activity"/>
    <property type="evidence" value="ECO:0007669"/>
    <property type="project" value="InterPro"/>
</dbReference>
<dbReference type="InterPro" id="IPR050950">
    <property type="entry name" value="HTH-type_LysR_regulators"/>
</dbReference>
<dbReference type="InterPro" id="IPR000847">
    <property type="entry name" value="LysR_HTH_N"/>
</dbReference>
<dbReference type="PANTHER" id="PTHR30419:SF28">
    <property type="entry name" value="HTH-TYPE TRANSCRIPTIONAL REGULATOR BSDA"/>
    <property type="match status" value="1"/>
</dbReference>
<dbReference type="Pfam" id="PF00126">
    <property type="entry name" value="HTH_1"/>
    <property type="match status" value="1"/>
</dbReference>
<evidence type="ECO:0000313" key="6">
    <source>
        <dbReference type="EMBL" id="KRM24745.1"/>
    </source>
</evidence>
<reference evidence="6 7" key="1">
    <citation type="journal article" date="2015" name="Genome Announc.">
        <title>Expanding the biotechnology potential of lactobacilli through comparative genomics of 213 strains and associated genera.</title>
        <authorList>
            <person name="Sun Z."/>
            <person name="Harris H.M."/>
            <person name="McCann A."/>
            <person name="Guo C."/>
            <person name="Argimon S."/>
            <person name="Zhang W."/>
            <person name="Yang X."/>
            <person name="Jeffery I.B."/>
            <person name="Cooney J.C."/>
            <person name="Kagawa T.F."/>
            <person name="Liu W."/>
            <person name="Song Y."/>
            <person name="Salvetti E."/>
            <person name="Wrobel A."/>
            <person name="Rasinkangas P."/>
            <person name="Parkhill J."/>
            <person name="Rea M.C."/>
            <person name="O'Sullivan O."/>
            <person name="Ritari J."/>
            <person name="Douillard F.P."/>
            <person name="Paul Ross R."/>
            <person name="Yang R."/>
            <person name="Briner A.E."/>
            <person name="Felis G.E."/>
            <person name="de Vos W.M."/>
            <person name="Barrangou R."/>
            <person name="Klaenhammer T.R."/>
            <person name="Caufield P.W."/>
            <person name="Cui Y."/>
            <person name="Zhang H."/>
            <person name="O'Toole P.W."/>
        </authorList>
    </citation>
    <scope>NUCLEOTIDE SEQUENCE [LARGE SCALE GENOMIC DNA]</scope>
    <source>
        <strain evidence="6 7">DSM 16991</strain>
    </source>
</reference>
<dbReference type="eggNOG" id="COG0583">
    <property type="taxonomic scope" value="Bacteria"/>
</dbReference>
<organism evidence="6 7">
    <name type="scientific">Schleiferilactobacillus harbinensis DSM 16991</name>
    <dbReference type="NCBI Taxonomy" id="1122147"/>
    <lineage>
        <taxon>Bacteria</taxon>
        <taxon>Bacillati</taxon>
        <taxon>Bacillota</taxon>
        <taxon>Bacilli</taxon>
        <taxon>Lactobacillales</taxon>
        <taxon>Lactobacillaceae</taxon>
        <taxon>Schleiferilactobacillus</taxon>
    </lineage>
</organism>
<dbReference type="PROSITE" id="PS50931">
    <property type="entry name" value="HTH_LYSR"/>
    <property type="match status" value="1"/>
</dbReference>
<keyword evidence="4" id="KW-0804">Transcription</keyword>
<feature type="domain" description="HTH lysR-type" evidence="5">
    <location>
        <begin position="11"/>
        <end position="62"/>
    </location>
</feature>
<evidence type="ECO:0000259" key="5">
    <source>
        <dbReference type="PROSITE" id="PS50931"/>
    </source>
</evidence>
<evidence type="ECO:0000256" key="3">
    <source>
        <dbReference type="ARBA" id="ARBA00023125"/>
    </source>
</evidence>
<dbReference type="PATRIC" id="fig|1122147.4.peg.1376"/>
<evidence type="ECO:0000256" key="2">
    <source>
        <dbReference type="ARBA" id="ARBA00023015"/>
    </source>
</evidence>
<dbReference type="EMBL" id="AZFW01000136">
    <property type="protein sequence ID" value="KRM24745.1"/>
    <property type="molecule type" value="Genomic_DNA"/>
</dbReference>
<dbReference type="Gene3D" id="3.40.190.10">
    <property type="entry name" value="Periplasmic binding protein-like II"/>
    <property type="match status" value="2"/>
</dbReference>
<protein>
    <submittedName>
        <fullName evidence="6">Transcriptional regulator</fullName>
    </submittedName>
</protein>
<dbReference type="InterPro" id="IPR036390">
    <property type="entry name" value="WH_DNA-bd_sf"/>
</dbReference>
<proteinExistence type="inferred from homology"/>
<gene>
    <name evidence="6" type="ORF">FC91_GL001326</name>
</gene>
<keyword evidence="2" id="KW-0805">Transcription regulation</keyword>
<dbReference type="GO" id="GO:0003677">
    <property type="term" value="F:DNA binding"/>
    <property type="evidence" value="ECO:0007669"/>
    <property type="project" value="UniProtKB-KW"/>
</dbReference>
<dbReference type="PRINTS" id="PR00039">
    <property type="entry name" value="HTHLYSR"/>
</dbReference>
<accession>A0A0R1XA31</accession>